<protein>
    <submittedName>
        <fullName evidence="2">Uncharacterized protein</fullName>
    </submittedName>
</protein>
<comment type="caution">
    <text evidence="2">The sequence shown here is derived from an EMBL/GenBank/DDBJ whole genome shotgun (WGS) entry which is preliminary data.</text>
</comment>
<dbReference type="InterPro" id="IPR036770">
    <property type="entry name" value="Ankyrin_rpt-contain_sf"/>
</dbReference>
<feature type="repeat" description="ANK" evidence="1">
    <location>
        <begin position="179"/>
        <end position="207"/>
    </location>
</feature>
<dbReference type="InterPro" id="IPR002110">
    <property type="entry name" value="Ankyrin_rpt"/>
</dbReference>
<organism evidence="2 3">
    <name type="scientific">Dichotomopilus funicola</name>
    <dbReference type="NCBI Taxonomy" id="1934379"/>
    <lineage>
        <taxon>Eukaryota</taxon>
        <taxon>Fungi</taxon>
        <taxon>Dikarya</taxon>
        <taxon>Ascomycota</taxon>
        <taxon>Pezizomycotina</taxon>
        <taxon>Sordariomycetes</taxon>
        <taxon>Sordariomycetidae</taxon>
        <taxon>Sordariales</taxon>
        <taxon>Chaetomiaceae</taxon>
        <taxon>Dichotomopilus</taxon>
    </lineage>
</organism>
<reference evidence="2" key="2">
    <citation type="submission" date="2023-05" db="EMBL/GenBank/DDBJ databases">
        <authorList>
            <consortium name="Lawrence Berkeley National Laboratory"/>
            <person name="Steindorff A."/>
            <person name="Hensen N."/>
            <person name="Bonometti L."/>
            <person name="Westerberg I."/>
            <person name="Brannstrom I.O."/>
            <person name="Guillou S."/>
            <person name="Cros-Aarteil S."/>
            <person name="Calhoun S."/>
            <person name="Haridas S."/>
            <person name="Kuo A."/>
            <person name="Mondo S."/>
            <person name="Pangilinan J."/>
            <person name="Riley R."/>
            <person name="Labutti K."/>
            <person name="Andreopoulos B."/>
            <person name="Lipzen A."/>
            <person name="Chen C."/>
            <person name="Yanf M."/>
            <person name="Daum C."/>
            <person name="Ng V."/>
            <person name="Clum A."/>
            <person name="Ohm R."/>
            <person name="Martin F."/>
            <person name="Silar P."/>
            <person name="Natvig D."/>
            <person name="Lalanne C."/>
            <person name="Gautier V."/>
            <person name="Ament-Velasquez S.L."/>
            <person name="Kruys A."/>
            <person name="Hutchinson M.I."/>
            <person name="Powell A.J."/>
            <person name="Barry K."/>
            <person name="Miller A.N."/>
            <person name="Grigoriev I.V."/>
            <person name="Debuchy R."/>
            <person name="Gladieux P."/>
            <person name="Thoren M.H."/>
            <person name="Johannesson H."/>
        </authorList>
    </citation>
    <scope>NUCLEOTIDE SEQUENCE</scope>
    <source>
        <strain evidence="2">CBS 141.50</strain>
    </source>
</reference>
<accession>A0AAN6ZN36</accession>
<dbReference type="Gene3D" id="1.25.40.20">
    <property type="entry name" value="Ankyrin repeat-containing domain"/>
    <property type="match status" value="1"/>
</dbReference>
<dbReference type="EMBL" id="MU853576">
    <property type="protein sequence ID" value="KAK4144532.1"/>
    <property type="molecule type" value="Genomic_DNA"/>
</dbReference>
<keyword evidence="3" id="KW-1185">Reference proteome</keyword>
<dbReference type="GeneID" id="87817002"/>
<dbReference type="PROSITE" id="PS50088">
    <property type="entry name" value="ANK_REPEAT"/>
    <property type="match status" value="1"/>
</dbReference>
<sequence>MCEILLDHQTQRGSLDVGTVVGWCDARQRHAIDYAVAAEHARTTGVWLLAREDNPLHQLTRLDRDFFAPLHLLCREGKYRDALCLLDSLGNNNGHGDAYTLALQLCFVRSPSPPMPFNTVQTSLRHYLAEYTELLVSGEHKPHLEDGEEALICLVQRLLDLGADPSTVMHREGWVDYAWGQSALHLAAGRGEVKALATMLDFGAPLERYVIRPMLSGHPNNQTPLGAALLPPDGSPTVQDSRKYLEITLSLLERGASLQKALGPWQRPGPRVVLWPLFCTHERTRKPWYNSDSFDLFERILALAAAQHGKEPEDWAADVLYLSIMCGRPNGNLCKWLVQRFGVVPSDFPSKSLARMSPVNYEKRQYNEPGMMDWLLETLPETALNYELKSVDQVRGLAGIYADRWQFHAAKALVERGWVDRVPVIQDGQGPQATQSDMVLFRIRSILHPPCVSRPCSKTGNDGAVELVRAILARAATLSAGDRAWVMTLRGVPAVSRLIRVAAHSVPKRGRNEAMEMLRLLLKERAVPLYGVQGRFHGEFPTHGSRPLASVYPVPVAVECGDPEVLELIFNETPPATSEEIQDILAMALDASPDLANPVILQVILEHPLTNLAALIVRTDTPNNNGVSGDIPPLYYLLKSFYNRRIAPWQGHEGQRSDHACDCGFLGRDKRLVRCVALLVQHGASWTQPSEPSGETALDVLAAILDTEGHTTRNGDLDVYFRDLLSISNMCVLKKHVILDWRGADAVGRVRSAGFNPVEFAELEVPARW</sequence>
<evidence type="ECO:0000256" key="1">
    <source>
        <dbReference type="PROSITE-ProRule" id="PRU00023"/>
    </source>
</evidence>
<evidence type="ECO:0000313" key="3">
    <source>
        <dbReference type="Proteomes" id="UP001302676"/>
    </source>
</evidence>
<name>A0AAN6ZN36_9PEZI</name>
<dbReference type="SUPFAM" id="SSF48403">
    <property type="entry name" value="Ankyrin repeat"/>
    <property type="match status" value="1"/>
</dbReference>
<keyword evidence="1" id="KW-0040">ANK repeat</keyword>
<gene>
    <name evidence="2" type="ORF">C8A04DRAFT_27717</name>
</gene>
<dbReference type="Proteomes" id="UP001302676">
    <property type="component" value="Unassembled WGS sequence"/>
</dbReference>
<dbReference type="PROSITE" id="PS50297">
    <property type="entry name" value="ANK_REP_REGION"/>
    <property type="match status" value="1"/>
</dbReference>
<proteinExistence type="predicted"/>
<evidence type="ECO:0000313" key="2">
    <source>
        <dbReference type="EMBL" id="KAK4144532.1"/>
    </source>
</evidence>
<dbReference type="AlphaFoldDB" id="A0AAN6ZN36"/>
<reference evidence="2" key="1">
    <citation type="journal article" date="2023" name="Mol. Phylogenet. Evol.">
        <title>Genome-scale phylogeny and comparative genomics of the fungal order Sordariales.</title>
        <authorList>
            <person name="Hensen N."/>
            <person name="Bonometti L."/>
            <person name="Westerberg I."/>
            <person name="Brannstrom I.O."/>
            <person name="Guillou S."/>
            <person name="Cros-Aarteil S."/>
            <person name="Calhoun S."/>
            <person name="Haridas S."/>
            <person name="Kuo A."/>
            <person name="Mondo S."/>
            <person name="Pangilinan J."/>
            <person name="Riley R."/>
            <person name="LaButti K."/>
            <person name="Andreopoulos B."/>
            <person name="Lipzen A."/>
            <person name="Chen C."/>
            <person name="Yan M."/>
            <person name="Daum C."/>
            <person name="Ng V."/>
            <person name="Clum A."/>
            <person name="Steindorff A."/>
            <person name="Ohm R.A."/>
            <person name="Martin F."/>
            <person name="Silar P."/>
            <person name="Natvig D.O."/>
            <person name="Lalanne C."/>
            <person name="Gautier V."/>
            <person name="Ament-Velasquez S.L."/>
            <person name="Kruys A."/>
            <person name="Hutchinson M.I."/>
            <person name="Powell A.J."/>
            <person name="Barry K."/>
            <person name="Miller A.N."/>
            <person name="Grigoriev I.V."/>
            <person name="Debuchy R."/>
            <person name="Gladieux P."/>
            <person name="Hiltunen Thoren M."/>
            <person name="Johannesson H."/>
        </authorList>
    </citation>
    <scope>NUCLEOTIDE SEQUENCE</scope>
    <source>
        <strain evidence="2">CBS 141.50</strain>
    </source>
</reference>
<dbReference type="RefSeq" id="XP_062637903.1">
    <property type="nucleotide sequence ID" value="XM_062780389.1"/>
</dbReference>